<sequence length="141" mass="15507">MGTVTELCPHVKRREHLADLFVKKMTADRRLSHIDTGATRERVEKTVSALCLFIAFRDRTGGSDGLLGALKILVTLLEREALFRPLYDVKAIALRALEMLEEGGFFADANKAAVGGEERGQVVNFSSKRSTTAITEKNTVA</sequence>
<protein>
    <submittedName>
        <fullName evidence="1">Uncharacterized protein</fullName>
    </submittedName>
</protein>
<gene>
    <name evidence="1" type="ORF">A3D65_06025</name>
</gene>
<proteinExistence type="predicted"/>
<comment type="caution">
    <text evidence="1">The sequence shown here is derived from an EMBL/GenBank/DDBJ whole genome shotgun (WGS) entry which is preliminary data.</text>
</comment>
<evidence type="ECO:0000313" key="2">
    <source>
        <dbReference type="Proteomes" id="UP000177996"/>
    </source>
</evidence>
<dbReference type="Proteomes" id="UP000177996">
    <property type="component" value="Unassembled WGS sequence"/>
</dbReference>
<name>A0A1G2D1X8_9BACT</name>
<dbReference type="AlphaFoldDB" id="A0A1G2D1X8"/>
<dbReference type="EMBL" id="MHLL01000058">
    <property type="protein sequence ID" value="OGZ07517.1"/>
    <property type="molecule type" value="Genomic_DNA"/>
</dbReference>
<organism evidence="1 2">
    <name type="scientific">Candidatus Lloydbacteria bacterium RIFCSPHIGHO2_02_FULL_50_13</name>
    <dbReference type="NCBI Taxonomy" id="1798661"/>
    <lineage>
        <taxon>Bacteria</taxon>
        <taxon>Candidatus Lloydiibacteriota</taxon>
    </lineage>
</organism>
<evidence type="ECO:0000313" key="1">
    <source>
        <dbReference type="EMBL" id="OGZ07517.1"/>
    </source>
</evidence>
<reference evidence="1 2" key="1">
    <citation type="journal article" date="2016" name="Nat. Commun.">
        <title>Thousands of microbial genomes shed light on interconnected biogeochemical processes in an aquifer system.</title>
        <authorList>
            <person name="Anantharaman K."/>
            <person name="Brown C.T."/>
            <person name="Hug L.A."/>
            <person name="Sharon I."/>
            <person name="Castelle C.J."/>
            <person name="Probst A.J."/>
            <person name="Thomas B.C."/>
            <person name="Singh A."/>
            <person name="Wilkins M.J."/>
            <person name="Karaoz U."/>
            <person name="Brodie E.L."/>
            <person name="Williams K.H."/>
            <person name="Hubbard S.S."/>
            <person name="Banfield J.F."/>
        </authorList>
    </citation>
    <scope>NUCLEOTIDE SEQUENCE [LARGE SCALE GENOMIC DNA]</scope>
</reference>
<dbReference type="STRING" id="1798661.A3D65_06025"/>
<accession>A0A1G2D1X8</accession>